<dbReference type="AlphaFoldDB" id="A0A078AQQ8"/>
<dbReference type="InterPro" id="IPR019810">
    <property type="entry name" value="Citrate_synthase_AS"/>
</dbReference>
<gene>
    <name evidence="6" type="primary">Contig4873.g5208</name>
    <name evidence="6" type="ORF">STYLEM_12625</name>
</gene>
<proteinExistence type="inferred from homology"/>
<evidence type="ECO:0000256" key="1">
    <source>
        <dbReference type="ARBA" id="ARBA00004751"/>
    </source>
</evidence>
<dbReference type="GO" id="GO:0006099">
    <property type="term" value="P:tricarboxylic acid cycle"/>
    <property type="evidence" value="ECO:0007669"/>
    <property type="project" value="UniProtKB-UniPathway"/>
</dbReference>
<protein>
    <recommendedName>
        <fullName evidence="5">Citrate synthase</fullName>
    </recommendedName>
</protein>
<name>A0A078AQQ8_STYLE</name>
<keyword evidence="4 5" id="KW-0808">Transferase</keyword>
<dbReference type="InParanoid" id="A0A078AQQ8"/>
<dbReference type="InterPro" id="IPR016143">
    <property type="entry name" value="Citrate_synth-like_sm_a-sub"/>
</dbReference>
<dbReference type="Proteomes" id="UP000039865">
    <property type="component" value="Unassembled WGS sequence"/>
</dbReference>
<dbReference type="InterPro" id="IPR036969">
    <property type="entry name" value="Citrate_synthase_sf"/>
</dbReference>
<reference evidence="6 7" key="1">
    <citation type="submission" date="2014-06" db="EMBL/GenBank/DDBJ databases">
        <authorList>
            <person name="Swart Estienne"/>
        </authorList>
    </citation>
    <scope>NUCLEOTIDE SEQUENCE [LARGE SCALE GENOMIC DNA]</scope>
    <source>
        <strain evidence="6 7">130c</strain>
    </source>
</reference>
<dbReference type="OMA" id="DANPAHM"/>
<evidence type="ECO:0000313" key="6">
    <source>
        <dbReference type="EMBL" id="CDW83577.1"/>
    </source>
</evidence>
<dbReference type="FunFam" id="1.10.230.10:FF:000002">
    <property type="entry name" value="Citrate synthase"/>
    <property type="match status" value="1"/>
</dbReference>
<keyword evidence="7" id="KW-1185">Reference proteome</keyword>
<evidence type="ECO:0000256" key="3">
    <source>
        <dbReference type="ARBA" id="ARBA00022532"/>
    </source>
</evidence>
<comment type="similarity">
    <text evidence="2 5">Belongs to the citrate synthase family.</text>
</comment>
<dbReference type="InterPro" id="IPR016142">
    <property type="entry name" value="Citrate_synth-like_lrg_a-sub"/>
</dbReference>
<comment type="pathway">
    <text evidence="1">Carbohydrate metabolism; tricarboxylic acid cycle; isocitrate from oxaloacetate: step 1/2.</text>
</comment>
<dbReference type="EMBL" id="CCKQ01011975">
    <property type="protein sequence ID" value="CDW83577.1"/>
    <property type="molecule type" value="Genomic_DNA"/>
</dbReference>
<dbReference type="UniPathway" id="UPA00223">
    <property type="reaction ID" value="UER00717"/>
</dbReference>
<dbReference type="SUPFAM" id="SSF48256">
    <property type="entry name" value="Citrate synthase"/>
    <property type="match status" value="1"/>
</dbReference>
<dbReference type="PRINTS" id="PR00143">
    <property type="entry name" value="CITRTSNTHASE"/>
</dbReference>
<evidence type="ECO:0000256" key="4">
    <source>
        <dbReference type="ARBA" id="ARBA00022679"/>
    </source>
</evidence>
<dbReference type="Gene3D" id="1.10.230.10">
    <property type="entry name" value="Cytochrome P450-Terp, domain 2"/>
    <property type="match status" value="1"/>
</dbReference>
<keyword evidence="3" id="KW-0816">Tricarboxylic acid cycle</keyword>
<dbReference type="PANTHER" id="PTHR42871:SF1">
    <property type="entry name" value="CITRATE SYNTHASE"/>
    <property type="match status" value="1"/>
</dbReference>
<dbReference type="InterPro" id="IPR002020">
    <property type="entry name" value="Citrate_synthase"/>
</dbReference>
<dbReference type="Gene3D" id="1.10.580.10">
    <property type="entry name" value="Citrate Synthase, domain 1"/>
    <property type="match status" value="1"/>
</dbReference>
<evidence type="ECO:0000313" key="7">
    <source>
        <dbReference type="Proteomes" id="UP000039865"/>
    </source>
</evidence>
<dbReference type="PANTHER" id="PTHR42871">
    <property type="entry name" value="CITRATE SYNTHASE"/>
    <property type="match status" value="1"/>
</dbReference>
<dbReference type="NCBIfam" id="TIGR01798">
    <property type="entry name" value="cit_synth_I"/>
    <property type="match status" value="1"/>
</dbReference>
<dbReference type="InterPro" id="IPR010953">
    <property type="entry name" value="Citrate_synthase_typ-I"/>
</dbReference>
<organism evidence="6 7">
    <name type="scientific">Stylonychia lemnae</name>
    <name type="common">Ciliate</name>
    <dbReference type="NCBI Taxonomy" id="5949"/>
    <lineage>
        <taxon>Eukaryota</taxon>
        <taxon>Sar</taxon>
        <taxon>Alveolata</taxon>
        <taxon>Ciliophora</taxon>
        <taxon>Intramacronucleata</taxon>
        <taxon>Spirotrichea</taxon>
        <taxon>Stichotrichia</taxon>
        <taxon>Sporadotrichida</taxon>
        <taxon>Oxytrichidae</taxon>
        <taxon>Stylonychinae</taxon>
        <taxon>Stylonychia</taxon>
    </lineage>
</organism>
<dbReference type="PROSITE" id="PS00480">
    <property type="entry name" value="CITRATE_SYNTHASE"/>
    <property type="match status" value="1"/>
</dbReference>
<evidence type="ECO:0000256" key="2">
    <source>
        <dbReference type="ARBA" id="ARBA00010566"/>
    </source>
</evidence>
<dbReference type="Pfam" id="PF00285">
    <property type="entry name" value="Citrate_synt"/>
    <property type="match status" value="1"/>
</dbReference>
<dbReference type="Gene3D" id="2.20.28.60">
    <property type="match status" value="1"/>
</dbReference>
<accession>A0A078AQQ8</accession>
<dbReference type="GO" id="GO:0005737">
    <property type="term" value="C:cytoplasm"/>
    <property type="evidence" value="ECO:0007669"/>
    <property type="project" value="InterPro"/>
</dbReference>
<dbReference type="NCBIfam" id="NF004126">
    <property type="entry name" value="PRK05614.1"/>
    <property type="match status" value="1"/>
</dbReference>
<sequence>MQIRQDLYIFRESEAQQSHKKLSKFINRLQSDLTKEAEFLKQNIGRVAQLVPIVDESKKEYAKLTTENGKIYEIPILTGTMGEKHLDIRALYTQTGMFLFDPGFTITGSCASSISYSNAKGKLMYRGYSIEELIDKSSYMEVAFLLLYGDLPNQSELSVFEERIKDEMVVHEKLLDFYKGFTVNAHPMAIMCSVVGALSSFIHNTLDIKDPIQRELSAIKLLGKMPVIAAIAFRTSAGLPIVQPNKKLSYTENFLHMMFSDPMDSSFKVPKIFIEYFEKIFILHADNDQGPSTTAVRIAGSSLANPFASISAGVASLWGPMHGGANEEQLDVFTEIGTIDNIPAFLDQVKRKEKKLMGFGHRIYKNYDPRAKIIKQMCFELFYKLGIQDPLFEIAIKLEEIALKDEYFTKRNLYPNIDFYTGFLLRALQIPRNMFCVIFAITRSLGWIAQWREMMSEPVSRIGRPRQIYVGENLRQFVPIDERKDAAGFTIQENE</sequence>
<evidence type="ECO:0000256" key="5">
    <source>
        <dbReference type="RuleBase" id="RU000441"/>
    </source>
</evidence>
<dbReference type="GO" id="GO:0046912">
    <property type="term" value="F:acyltransferase activity, acyl groups converted into alkyl on transfer"/>
    <property type="evidence" value="ECO:0007669"/>
    <property type="project" value="InterPro"/>
</dbReference>
<dbReference type="OrthoDB" id="435022at2759"/>